<evidence type="ECO:0000313" key="12">
    <source>
        <dbReference type="EMBL" id="KAB7884914.1"/>
    </source>
</evidence>
<evidence type="ECO:0000256" key="3">
    <source>
        <dbReference type="ARBA" id="ARBA00022553"/>
    </source>
</evidence>
<dbReference type="Gene3D" id="1.10.287.130">
    <property type="match status" value="1"/>
</dbReference>
<evidence type="ECO:0000256" key="4">
    <source>
        <dbReference type="ARBA" id="ARBA00022679"/>
    </source>
</evidence>
<feature type="transmembrane region" description="Helical" evidence="10">
    <location>
        <begin position="347"/>
        <end position="364"/>
    </location>
</feature>
<evidence type="ECO:0000256" key="10">
    <source>
        <dbReference type="SAM" id="Phobius"/>
    </source>
</evidence>
<dbReference type="AlphaFoldDB" id="A0A6L4WNH6"/>
<evidence type="ECO:0000256" key="1">
    <source>
        <dbReference type="ARBA" id="ARBA00000085"/>
    </source>
</evidence>
<dbReference type="Gene3D" id="3.40.190.10">
    <property type="entry name" value="Periplasmic binding protein-like II"/>
    <property type="match status" value="4"/>
</dbReference>
<dbReference type="InterPro" id="IPR036097">
    <property type="entry name" value="HisK_dim/P_sf"/>
</dbReference>
<evidence type="ECO:0000256" key="9">
    <source>
        <dbReference type="SAM" id="Coils"/>
    </source>
</evidence>
<dbReference type="SUPFAM" id="SSF55874">
    <property type="entry name" value="ATPase domain of HSP90 chaperone/DNA topoisomerase II/histidine kinase"/>
    <property type="match status" value="1"/>
</dbReference>
<dbReference type="PANTHER" id="PTHR43065:SF10">
    <property type="entry name" value="PEROXIDE STRESS-ACTIVATED HISTIDINE KINASE MAK3"/>
    <property type="match status" value="1"/>
</dbReference>
<dbReference type="InterPro" id="IPR004358">
    <property type="entry name" value="Sig_transdc_His_kin-like_C"/>
</dbReference>
<dbReference type="PROSITE" id="PS50109">
    <property type="entry name" value="HIS_KIN"/>
    <property type="match status" value="1"/>
</dbReference>
<keyword evidence="14" id="KW-1185">Reference proteome</keyword>
<dbReference type="GO" id="GO:0005524">
    <property type="term" value="F:ATP binding"/>
    <property type="evidence" value="ECO:0007669"/>
    <property type="project" value="UniProtKB-KW"/>
</dbReference>
<evidence type="ECO:0000256" key="7">
    <source>
        <dbReference type="ARBA" id="ARBA00022840"/>
    </source>
</evidence>
<keyword evidence="6" id="KW-0418">Kinase</keyword>
<feature type="domain" description="Histidine kinase" evidence="11">
    <location>
        <begin position="448"/>
        <end position="663"/>
    </location>
</feature>
<keyword evidence="10" id="KW-0472">Membrane</keyword>
<evidence type="ECO:0000256" key="5">
    <source>
        <dbReference type="ARBA" id="ARBA00022741"/>
    </source>
</evidence>
<dbReference type="SUPFAM" id="SSF47384">
    <property type="entry name" value="Homodimeric domain of signal transducing histidine kinase"/>
    <property type="match status" value="1"/>
</dbReference>
<dbReference type="InterPro" id="IPR036890">
    <property type="entry name" value="HATPase_C_sf"/>
</dbReference>
<accession>A0A6L4WNH6</accession>
<proteinExistence type="predicted"/>
<dbReference type="EMBL" id="WFKJ01000063">
    <property type="protein sequence ID" value="KAB7887396.1"/>
    <property type="molecule type" value="Genomic_DNA"/>
</dbReference>
<comment type="catalytic activity">
    <reaction evidence="1">
        <text>ATP + protein L-histidine = ADP + protein N-phospho-L-histidine.</text>
        <dbReference type="EC" id="2.7.13.3"/>
    </reaction>
</comment>
<protein>
    <recommendedName>
        <fullName evidence="2">histidine kinase</fullName>
        <ecNumber evidence="2">2.7.13.3</ecNumber>
    </recommendedName>
</protein>
<evidence type="ECO:0000313" key="15">
    <source>
        <dbReference type="Proteomes" id="UP000472839"/>
    </source>
</evidence>
<keyword evidence="7" id="KW-0067">ATP-binding</keyword>
<keyword evidence="3" id="KW-0597">Phosphoprotein</keyword>
<keyword evidence="9" id="KW-0175">Coiled coil</keyword>
<dbReference type="RefSeq" id="WP_152192064.1">
    <property type="nucleotide sequence ID" value="NZ_WFKI01000064.1"/>
</dbReference>
<name>A0A6L4WNH6_9BACT</name>
<keyword evidence="5" id="KW-0547">Nucleotide-binding</keyword>
<keyword evidence="10" id="KW-0812">Transmembrane</keyword>
<dbReference type="SMART" id="SM00387">
    <property type="entry name" value="HATPase_c"/>
    <property type="match status" value="1"/>
</dbReference>
<dbReference type="Proteomes" id="UP000472839">
    <property type="component" value="Unassembled WGS sequence"/>
</dbReference>
<organism evidence="12 15">
    <name type="scientific">Poseidonibacter ostreae</name>
    <dbReference type="NCBI Taxonomy" id="2654171"/>
    <lineage>
        <taxon>Bacteria</taxon>
        <taxon>Pseudomonadati</taxon>
        <taxon>Campylobacterota</taxon>
        <taxon>Epsilonproteobacteria</taxon>
        <taxon>Campylobacterales</taxon>
        <taxon>Arcobacteraceae</taxon>
        <taxon>Poseidonibacter</taxon>
    </lineage>
</organism>
<dbReference type="SMART" id="SM00062">
    <property type="entry name" value="PBPb"/>
    <property type="match status" value="1"/>
</dbReference>
<sequence>MFPTIQIVETKDIQEAIEMVLNGKVDAYYNAQIIVEQYLINNLITGLKSVSQQTFPAIGIHILTNKNKPVLHSVIEKGLKSITKEEKIAIIQKWLNVNIKKHSIIFTNEEVIYLNKKNNIAMCIDPNWMPFEKIKNNKHIGIAADYMKIFEEKIGIPIELVQTKTWSQSLEYAKNRKCDILSLAMATPNRKEYMNFRTPYLVVPVVLITKANVPYVTDLRYLNNKKIGIQKDYALYELIRGKYPKINIVEVKDLEEGFNKVKKGELFGQISSNISASHLFQTKFIGSLQITGAIDEKWELAVAVRNDDLILLNIFQKAISTLKEDSKQNILNKWISIKYEKGFDYDLLWKIIFIFVVIILLFIYKHILLNRHNKELQIAQERIKELNTTLERRVKKRTKSLELKTLELEELNNTLDIKSKEETSKRKQQEQLLIQQSRLADMGEMISMIAHQWRQPLSAVSLIIQNIHLTYTFGKLDEKYLFVQTQKAKTLTEQMSKTINDFRDFFKPNKKKSNFSLHAAIQQTITLIDDSFRHNEIEIIRNLKDDVMVYGFSNELSQVILNILVNSKDALVENKTKNPYINIRLEKDTKYGKISISDNAGGIEHKILDKIFEPYFTTKESHNGTGLGLYMSKMIVEQNMHGKLSVENTPDGAKFCISIPIHQTNTDK</sequence>
<comment type="caution">
    <text evidence="12">The sequence shown here is derived from an EMBL/GenBank/DDBJ whole genome shotgun (WGS) entry which is preliminary data.</text>
</comment>
<evidence type="ECO:0000313" key="13">
    <source>
        <dbReference type="EMBL" id="KAB7887396.1"/>
    </source>
</evidence>
<dbReference type="PRINTS" id="PR00344">
    <property type="entry name" value="BCTRLSENSOR"/>
</dbReference>
<reference evidence="14 15" key="1">
    <citation type="submission" date="2019-10" db="EMBL/GenBank/DDBJ databases">
        <title>Poseidonibacter ostreae sp. nov., isolated from the gut of the Ostrea denselamellosa.</title>
        <authorList>
            <person name="Choi A."/>
        </authorList>
    </citation>
    <scope>NUCLEOTIDE SEQUENCE [LARGE SCALE GENOMIC DNA]</scope>
    <source>
        <strain evidence="12 15">SJOD-M-33</strain>
        <strain evidence="13 14">SJOD-M-5</strain>
    </source>
</reference>
<dbReference type="CDD" id="cd13708">
    <property type="entry name" value="PBP2_BvgS_like_1"/>
    <property type="match status" value="1"/>
</dbReference>
<evidence type="ECO:0000313" key="14">
    <source>
        <dbReference type="Proteomes" id="UP000461010"/>
    </source>
</evidence>
<keyword evidence="10" id="KW-1133">Transmembrane helix</keyword>
<feature type="coiled-coil region" evidence="9">
    <location>
        <begin position="369"/>
        <end position="421"/>
    </location>
</feature>
<keyword evidence="8" id="KW-0902">Two-component regulatory system</keyword>
<dbReference type="InterPro" id="IPR003661">
    <property type="entry name" value="HisK_dim/P_dom"/>
</dbReference>
<dbReference type="Proteomes" id="UP000461010">
    <property type="component" value="Unassembled WGS sequence"/>
</dbReference>
<evidence type="ECO:0000259" key="11">
    <source>
        <dbReference type="PROSITE" id="PS50109"/>
    </source>
</evidence>
<dbReference type="Pfam" id="PF02518">
    <property type="entry name" value="HATPase_c"/>
    <property type="match status" value="1"/>
</dbReference>
<keyword evidence="4" id="KW-0808">Transferase</keyword>
<dbReference type="InterPro" id="IPR001638">
    <property type="entry name" value="Solute-binding_3/MltF_N"/>
</dbReference>
<dbReference type="Gene3D" id="3.30.565.10">
    <property type="entry name" value="Histidine kinase-like ATPase, C-terminal domain"/>
    <property type="match status" value="1"/>
</dbReference>
<dbReference type="SUPFAM" id="SSF53850">
    <property type="entry name" value="Periplasmic binding protein-like II"/>
    <property type="match status" value="2"/>
</dbReference>
<dbReference type="EC" id="2.7.13.3" evidence="2"/>
<dbReference type="InterPro" id="IPR005467">
    <property type="entry name" value="His_kinase_dom"/>
</dbReference>
<evidence type="ECO:0000256" key="6">
    <source>
        <dbReference type="ARBA" id="ARBA00022777"/>
    </source>
</evidence>
<dbReference type="GO" id="GO:0000155">
    <property type="term" value="F:phosphorelay sensor kinase activity"/>
    <property type="evidence" value="ECO:0007669"/>
    <property type="project" value="InterPro"/>
</dbReference>
<dbReference type="Pfam" id="PF00497">
    <property type="entry name" value="SBP_bac_3"/>
    <property type="match status" value="1"/>
</dbReference>
<dbReference type="PANTHER" id="PTHR43065">
    <property type="entry name" value="SENSOR HISTIDINE KINASE"/>
    <property type="match status" value="1"/>
</dbReference>
<dbReference type="CDD" id="cd00082">
    <property type="entry name" value="HisKA"/>
    <property type="match status" value="1"/>
</dbReference>
<evidence type="ECO:0000256" key="2">
    <source>
        <dbReference type="ARBA" id="ARBA00012438"/>
    </source>
</evidence>
<gene>
    <name evidence="13" type="ORF">GBG18_14005</name>
    <name evidence="12" type="ORF">GBG19_15110</name>
</gene>
<evidence type="ECO:0000256" key="8">
    <source>
        <dbReference type="ARBA" id="ARBA00023012"/>
    </source>
</evidence>
<dbReference type="InterPro" id="IPR003594">
    <property type="entry name" value="HATPase_dom"/>
</dbReference>
<dbReference type="EMBL" id="WFKK01000070">
    <property type="protein sequence ID" value="KAB7884914.1"/>
    <property type="molecule type" value="Genomic_DNA"/>
</dbReference>